<evidence type="ECO:0000313" key="1">
    <source>
        <dbReference type="EMBL" id="RMQ40110.1"/>
    </source>
</evidence>
<gene>
    <name evidence="1" type="ORF">ALQ04_03618</name>
</gene>
<organism evidence="1 2">
    <name type="scientific">Pseudomonas cichorii</name>
    <dbReference type="NCBI Taxonomy" id="36746"/>
    <lineage>
        <taxon>Bacteria</taxon>
        <taxon>Pseudomonadati</taxon>
        <taxon>Pseudomonadota</taxon>
        <taxon>Gammaproteobacteria</taxon>
        <taxon>Pseudomonadales</taxon>
        <taxon>Pseudomonadaceae</taxon>
        <taxon>Pseudomonas</taxon>
    </lineage>
</organism>
<reference evidence="1 2" key="1">
    <citation type="submission" date="2018-08" db="EMBL/GenBank/DDBJ databases">
        <title>Recombination of ecologically and evolutionarily significant loci maintains genetic cohesion in the Pseudomonas syringae species complex.</title>
        <authorList>
            <person name="Dillon M."/>
            <person name="Thakur S."/>
            <person name="Almeida R.N.D."/>
            <person name="Weir B.S."/>
            <person name="Guttman D.S."/>
        </authorList>
    </citation>
    <scope>NUCLEOTIDE SEQUENCE [LARGE SCALE GENOMIC DNA]</scope>
    <source>
        <strain evidence="1 2">ICMP 3353</strain>
    </source>
</reference>
<dbReference type="EMBL" id="RBRE01000102">
    <property type="protein sequence ID" value="RMQ40110.1"/>
    <property type="molecule type" value="Genomic_DNA"/>
</dbReference>
<proteinExistence type="predicted"/>
<evidence type="ECO:0008006" key="3">
    <source>
        <dbReference type="Google" id="ProtNLM"/>
    </source>
</evidence>
<comment type="caution">
    <text evidence="1">The sequence shown here is derived from an EMBL/GenBank/DDBJ whole genome shotgun (WGS) entry which is preliminary data.</text>
</comment>
<dbReference type="Pfam" id="PF12915">
    <property type="entry name" value="DUF3833"/>
    <property type="match status" value="1"/>
</dbReference>
<dbReference type="AlphaFoldDB" id="A0A3M4LF54"/>
<name>A0A3M4LF54_PSECI</name>
<protein>
    <recommendedName>
        <fullName evidence="3">Lipoprotein</fullName>
    </recommendedName>
</protein>
<dbReference type="Proteomes" id="UP000277236">
    <property type="component" value="Unassembled WGS sequence"/>
</dbReference>
<sequence>MVITELVRESQSQLRQCLLGEHQMNQSTLWKSWLLACCLLLGSCANIDVGHYRNEKPELDLPVFFSQPVKAWGMFQKRSGEVVKRFTVTIESRRQGEQLILDEHFVYSDGTLQRRVWTLTPDGPGRWKGTAGDVIGEAVGEVAGNALRWRYTLNLEVDGKFYPVQFDDWMYLMDEDTLINRSFMSKFGVELGQVTLFFRRGADNH</sequence>
<evidence type="ECO:0000313" key="2">
    <source>
        <dbReference type="Proteomes" id="UP000277236"/>
    </source>
</evidence>
<dbReference type="InterPro" id="IPR024409">
    <property type="entry name" value="DUF3833"/>
</dbReference>
<accession>A0A3M4LF54</accession>